<dbReference type="OrthoDB" id="1264796at2"/>
<accession>F2IHU4</accession>
<feature type="transmembrane region" description="Helical" evidence="1">
    <location>
        <begin position="152"/>
        <end position="170"/>
    </location>
</feature>
<keyword evidence="1" id="KW-0472">Membrane</keyword>
<reference evidence="3" key="2">
    <citation type="submission" date="2011-02" db="EMBL/GenBank/DDBJ databases">
        <title>The complete genome of Fluviicola taffensis DSM 16823.</title>
        <authorList>
            <consortium name="US DOE Joint Genome Institute (JGI-PGF)"/>
            <person name="Lucas S."/>
            <person name="Copeland A."/>
            <person name="Lapidus A."/>
            <person name="Bruce D."/>
            <person name="Goodwin L."/>
            <person name="Pitluck S."/>
            <person name="Kyrpides N."/>
            <person name="Mavromatis K."/>
            <person name="Ivanova N."/>
            <person name="Mikhailova N."/>
            <person name="Pagani I."/>
            <person name="Chertkov O."/>
            <person name="Detter J.C."/>
            <person name="Han C."/>
            <person name="Tapia R."/>
            <person name="Land M."/>
            <person name="Hauser L."/>
            <person name="Markowitz V."/>
            <person name="Cheng J.-F."/>
            <person name="Hugenholtz P."/>
            <person name="Woyke T."/>
            <person name="Wu D."/>
            <person name="Tindall B."/>
            <person name="Pomrenke H.G."/>
            <person name="Brambilla E."/>
            <person name="Klenk H.-P."/>
            <person name="Eisen J.A."/>
        </authorList>
    </citation>
    <scope>NUCLEOTIDE SEQUENCE [LARGE SCALE GENOMIC DNA]</scope>
    <source>
        <strain evidence="3">DSM 16823 / RW262 / RW262</strain>
    </source>
</reference>
<protein>
    <submittedName>
        <fullName evidence="2">Uncharacterized protein</fullName>
    </submittedName>
</protein>
<dbReference type="EMBL" id="CP002542">
    <property type="protein sequence ID" value="AEA45903.1"/>
    <property type="molecule type" value="Genomic_DNA"/>
</dbReference>
<dbReference type="RefSeq" id="WP_013688661.1">
    <property type="nucleotide sequence ID" value="NC_015321.1"/>
</dbReference>
<dbReference type="AlphaFoldDB" id="F2IHU4"/>
<keyword evidence="3" id="KW-1185">Reference proteome</keyword>
<organism evidence="2 3">
    <name type="scientific">Fluviicola taffensis (strain DSM 16823 / NCIMB 13979 / RW262)</name>
    <dbReference type="NCBI Taxonomy" id="755732"/>
    <lineage>
        <taxon>Bacteria</taxon>
        <taxon>Pseudomonadati</taxon>
        <taxon>Bacteroidota</taxon>
        <taxon>Flavobacteriia</taxon>
        <taxon>Flavobacteriales</taxon>
        <taxon>Crocinitomicaceae</taxon>
        <taxon>Fluviicola</taxon>
    </lineage>
</organism>
<gene>
    <name evidence="2" type="ordered locus">Fluta_3939</name>
</gene>
<keyword evidence="1" id="KW-1133">Transmembrane helix</keyword>
<evidence type="ECO:0000313" key="2">
    <source>
        <dbReference type="EMBL" id="AEA45903.1"/>
    </source>
</evidence>
<sequence length="180" mass="20592" precursor="true">MKLILTLAFASSIFIGNSQTPLIAHKSHSGTLSSYTLATSSNFGAIEMKFDPQSQPPQLYKSENFKALNDSVIVFQVLDNQKVIRVDTLSNQNRYSTVIFEYKYKDSIRKKEQEESYKLELQQQELLEKQQLESQKQIKQESTPVKKKKKSYLLFLFGITGGGMLLMRLFSHSKIIKSIA</sequence>
<dbReference type="KEGG" id="fte:Fluta_3939"/>
<dbReference type="HOGENOM" id="CLU_1494127_0_0_10"/>
<keyword evidence="1" id="KW-0812">Transmembrane</keyword>
<dbReference type="STRING" id="755732.Fluta_3939"/>
<name>F2IHU4_FLUTR</name>
<proteinExistence type="predicted"/>
<evidence type="ECO:0000313" key="3">
    <source>
        <dbReference type="Proteomes" id="UP000007463"/>
    </source>
</evidence>
<evidence type="ECO:0000256" key="1">
    <source>
        <dbReference type="SAM" id="Phobius"/>
    </source>
</evidence>
<dbReference type="Proteomes" id="UP000007463">
    <property type="component" value="Chromosome"/>
</dbReference>
<reference evidence="2 3" key="1">
    <citation type="journal article" date="2011" name="Stand. Genomic Sci.">
        <title>Complete genome sequence of the gliding freshwater bacterium Fluviicola taffensis type strain (RW262).</title>
        <authorList>
            <person name="Woyke T."/>
            <person name="Chertkov O."/>
            <person name="Lapidus A."/>
            <person name="Nolan M."/>
            <person name="Lucas S."/>
            <person name="Del Rio T.G."/>
            <person name="Tice H."/>
            <person name="Cheng J.F."/>
            <person name="Tapia R."/>
            <person name="Han C."/>
            <person name="Goodwin L."/>
            <person name="Pitluck S."/>
            <person name="Liolios K."/>
            <person name="Pagani I."/>
            <person name="Ivanova N."/>
            <person name="Huntemann M."/>
            <person name="Mavromatis K."/>
            <person name="Mikhailova N."/>
            <person name="Pati A."/>
            <person name="Chen A."/>
            <person name="Palaniappan K."/>
            <person name="Land M."/>
            <person name="Hauser L."/>
            <person name="Brambilla E.M."/>
            <person name="Rohde M."/>
            <person name="Mwirichia R."/>
            <person name="Sikorski J."/>
            <person name="Tindall B.J."/>
            <person name="Goker M."/>
            <person name="Bristow J."/>
            <person name="Eisen J.A."/>
            <person name="Markowitz V."/>
            <person name="Hugenholtz P."/>
            <person name="Klenk H.P."/>
            <person name="Kyrpides N.C."/>
        </authorList>
    </citation>
    <scope>NUCLEOTIDE SEQUENCE [LARGE SCALE GENOMIC DNA]</scope>
    <source>
        <strain evidence="3">DSM 16823 / RW262 / RW262</strain>
    </source>
</reference>